<dbReference type="Gene3D" id="3.40.1280.30">
    <property type="match status" value="1"/>
</dbReference>
<evidence type="ECO:0000256" key="19">
    <source>
        <dbReference type="ARBA" id="ARBA00048481"/>
    </source>
</evidence>
<comment type="subcellular location">
    <subcellularLocation>
        <location evidence="1">Mitochondrion</location>
    </subcellularLocation>
</comment>
<comment type="catalytic activity">
    <reaction evidence="19">
        <text>an adenosine in mRNA + S-adenosyl-L-methionine = an N(1)-methyladenosine in mRNA + S-adenosyl-L-homocysteine + H(+)</text>
        <dbReference type="Rhea" id="RHEA:55392"/>
        <dbReference type="Rhea" id="RHEA-COMP:12414"/>
        <dbReference type="Rhea" id="RHEA-COMP:12415"/>
        <dbReference type="ChEBI" id="CHEBI:15378"/>
        <dbReference type="ChEBI" id="CHEBI:57856"/>
        <dbReference type="ChEBI" id="CHEBI:59789"/>
        <dbReference type="ChEBI" id="CHEBI:74411"/>
        <dbReference type="ChEBI" id="CHEBI:74491"/>
    </reaction>
</comment>
<reference evidence="22 23" key="1">
    <citation type="submission" date="2025-04" db="UniProtKB">
        <authorList>
            <consortium name="RefSeq"/>
        </authorList>
    </citation>
    <scope>IDENTIFICATION</scope>
</reference>
<feature type="domain" description="SAM-dependent MTase TRM10-type" evidence="20">
    <location>
        <begin position="191"/>
        <end position="383"/>
    </location>
</feature>
<evidence type="ECO:0000256" key="7">
    <source>
        <dbReference type="ARBA" id="ARBA00022691"/>
    </source>
</evidence>
<evidence type="ECO:0000256" key="17">
    <source>
        <dbReference type="ARBA" id="ARBA00048278"/>
    </source>
</evidence>
<evidence type="ECO:0000256" key="4">
    <source>
        <dbReference type="ARBA" id="ARBA00014681"/>
    </source>
</evidence>
<dbReference type="GO" id="GO:0097745">
    <property type="term" value="P:mitochondrial tRNA 5'-end processing"/>
    <property type="evidence" value="ECO:0007669"/>
    <property type="project" value="TreeGrafter"/>
</dbReference>
<dbReference type="AlphaFoldDB" id="A0A6P8RBL4"/>
<evidence type="ECO:0000313" key="21">
    <source>
        <dbReference type="Proteomes" id="UP000515159"/>
    </source>
</evidence>
<keyword evidence="6" id="KW-0808">Transferase</keyword>
<dbReference type="InterPro" id="IPR038459">
    <property type="entry name" value="MT_TRM10-typ_sf"/>
</dbReference>
<evidence type="ECO:0000256" key="16">
    <source>
        <dbReference type="ARBA" id="ARBA00033019"/>
    </source>
</evidence>
<evidence type="ECO:0000256" key="10">
    <source>
        <dbReference type="ARBA" id="ARBA00023054"/>
    </source>
</evidence>
<dbReference type="RefSeq" id="XP_033796966.1">
    <property type="nucleotide sequence ID" value="XM_033941075.1"/>
</dbReference>
<dbReference type="GeneID" id="117359012"/>
<keyword evidence="10" id="KW-0175">Coiled coil</keyword>
<accession>A0A6P8RBL4</accession>
<evidence type="ECO:0000256" key="3">
    <source>
        <dbReference type="ARBA" id="ARBA00012797"/>
    </source>
</evidence>
<evidence type="ECO:0000256" key="12">
    <source>
        <dbReference type="ARBA" id="ARBA00029727"/>
    </source>
</evidence>
<proteinExistence type="predicted"/>
<dbReference type="CDD" id="cd18102">
    <property type="entry name" value="Trm10_MRRP1"/>
    <property type="match status" value="1"/>
</dbReference>
<evidence type="ECO:0000256" key="1">
    <source>
        <dbReference type="ARBA" id="ARBA00004173"/>
    </source>
</evidence>
<dbReference type="FunFam" id="3.40.1280.30:FF:000003">
    <property type="entry name" value="tRNA methyltransferase 10C, mitochondrial RNase P subunit"/>
    <property type="match status" value="1"/>
</dbReference>
<keyword evidence="5" id="KW-0489">Methyltransferase</keyword>
<dbReference type="GO" id="GO:0000049">
    <property type="term" value="F:tRNA binding"/>
    <property type="evidence" value="ECO:0007669"/>
    <property type="project" value="TreeGrafter"/>
</dbReference>
<dbReference type="EC" id="2.1.1.218" evidence="2"/>
<dbReference type="InterPro" id="IPR025812">
    <property type="entry name" value="Trm10_C_MTase_dom"/>
</dbReference>
<dbReference type="GO" id="GO:0032259">
    <property type="term" value="P:methylation"/>
    <property type="evidence" value="ECO:0007669"/>
    <property type="project" value="UniProtKB-KW"/>
</dbReference>
<keyword evidence="21" id="KW-1185">Reference proteome</keyword>
<evidence type="ECO:0000256" key="5">
    <source>
        <dbReference type="ARBA" id="ARBA00022603"/>
    </source>
</evidence>
<protein>
    <recommendedName>
        <fullName evidence="4">tRNA methyltransferase 10 homolog C</fullName>
        <ecNumber evidence="2">2.1.1.218</ecNumber>
        <ecNumber evidence="3">2.1.1.221</ecNumber>
    </recommendedName>
    <alternativeName>
        <fullName evidence="14">Mitochondrial ribonuclease P protein 1</fullName>
    </alternativeName>
    <alternativeName>
        <fullName evidence="13">RNA (guanine-9-)-methyltransferase domain-containing protein 1</fullName>
    </alternativeName>
    <alternativeName>
        <fullName evidence="15">mRNA methyladenosine-N(1)-methyltransferase</fullName>
    </alternativeName>
    <alternativeName>
        <fullName evidence="16">tRNA (adenine(9)-N(1))-methyltransferase</fullName>
    </alternativeName>
    <alternativeName>
        <fullName evidence="12">tRNA (guanine(9)-N(1))-methyltransferase</fullName>
    </alternativeName>
</protein>
<organism evidence="21 22">
    <name type="scientific">Geotrypetes seraphini</name>
    <name type="common">Gaboon caecilian</name>
    <name type="synonym">Caecilia seraphini</name>
    <dbReference type="NCBI Taxonomy" id="260995"/>
    <lineage>
        <taxon>Eukaryota</taxon>
        <taxon>Metazoa</taxon>
        <taxon>Chordata</taxon>
        <taxon>Craniata</taxon>
        <taxon>Vertebrata</taxon>
        <taxon>Euteleostomi</taxon>
        <taxon>Amphibia</taxon>
        <taxon>Gymnophiona</taxon>
        <taxon>Geotrypetes</taxon>
    </lineage>
</organism>
<dbReference type="RefSeq" id="XP_033796970.1">
    <property type="nucleotide sequence ID" value="XM_033941079.1"/>
</dbReference>
<dbReference type="PANTHER" id="PTHR13563:SF5">
    <property type="entry name" value="TRNA METHYLTRANSFERASE 10 HOMOLOG C"/>
    <property type="match status" value="1"/>
</dbReference>
<evidence type="ECO:0000256" key="8">
    <source>
        <dbReference type="ARBA" id="ARBA00022694"/>
    </source>
</evidence>
<dbReference type="RefSeq" id="XP_033796968.1">
    <property type="nucleotide sequence ID" value="XM_033941077.1"/>
</dbReference>
<dbReference type="EC" id="2.1.1.221" evidence="3"/>
<dbReference type="Proteomes" id="UP000515159">
    <property type="component" value="Chromosome 4"/>
</dbReference>
<keyword evidence="11" id="KW-0496">Mitochondrion</keyword>
<keyword evidence="9" id="KW-0809">Transit peptide</keyword>
<dbReference type="InterPro" id="IPR028564">
    <property type="entry name" value="MT_TRM10-typ"/>
</dbReference>
<evidence type="ECO:0000256" key="9">
    <source>
        <dbReference type="ARBA" id="ARBA00022946"/>
    </source>
</evidence>
<evidence type="ECO:0000259" key="20">
    <source>
        <dbReference type="PROSITE" id="PS51675"/>
    </source>
</evidence>
<evidence type="ECO:0000256" key="11">
    <source>
        <dbReference type="ARBA" id="ARBA00023128"/>
    </source>
</evidence>
<dbReference type="GO" id="GO:0052905">
    <property type="term" value="F:tRNA (guanosine(9)-N1)-methyltransferase activity"/>
    <property type="evidence" value="ECO:0007669"/>
    <property type="project" value="UniProtKB-EC"/>
</dbReference>
<dbReference type="OrthoDB" id="9976048at2759"/>
<dbReference type="PROSITE" id="PS51675">
    <property type="entry name" value="SAM_MT_TRM10"/>
    <property type="match status" value="1"/>
</dbReference>
<dbReference type="PANTHER" id="PTHR13563">
    <property type="entry name" value="TRNA (GUANINE-9-) METHYLTRANSFERASE"/>
    <property type="match status" value="1"/>
</dbReference>
<sequence length="427" mass="50504">MSFLNALFKKAVKLTVFQSVLPEGTRKALFLRTTYKLPPGRTLVLYFGMRKNENQLVPSKKLDLDEWKNVMKSSLPEEGSPEILEHEGDSSSTAVRELVEMWRLIGGMVPEHISDEQWKVLMELSTKTSRKKYLKHLAIKERFKNAKKAKKEKQMTERKVMLEKPVETEEQRKVKNTFIMYIRQKNFDDMYNWRTAQSMRFGQPLVFDMVYDKHMNRKEMENTVKQILETESWNHRSPDPFHIHFCSLQTEGPFHKELIKRYKEAWDKLLVTATEKAHVEMFPKDKLVYLTADSRNEMKAYEHDKIYIIGSIVDKCMQPGLSLANAKRLNLRTARLPLEKYLHWEIGNKNLTLDQMIRILLTLKNTGDWKAALEFVPKRKYGGFVNTQHHSRIKLELLGEKKVHLFDRSFSSNLNKEPKPKKWWEEK</sequence>
<comment type="catalytic activity">
    <reaction evidence="18">
        <text>guanosine(9) in tRNA + S-adenosyl-L-methionine = N(1)-methylguanosine(9) in tRNA + S-adenosyl-L-homocysteine + H(+)</text>
        <dbReference type="Rhea" id="RHEA:43156"/>
        <dbReference type="Rhea" id="RHEA-COMP:10367"/>
        <dbReference type="Rhea" id="RHEA-COMP:10368"/>
        <dbReference type="ChEBI" id="CHEBI:15378"/>
        <dbReference type="ChEBI" id="CHEBI:57856"/>
        <dbReference type="ChEBI" id="CHEBI:59789"/>
        <dbReference type="ChEBI" id="CHEBI:73542"/>
        <dbReference type="ChEBI" id="CHEBI:74269"/>
        <dbReference type="EC" id="2.1.1.221"/>
    </reaction>
</comment>
<evidence type="ECO:0000313" key="22">
    <source>
        <dbReference type="RefSeq" id="XP_033796966.1"/>
    </source>
</evidence>
<dbReference type="GO" id="GO:0070131">
    <property type="term" value="P:positive regulation of mitochondrial translation"/>
    <property type="evidence" value="ECO:0007669"/>
    <property type="project" value="TreeGrafter"/>
</dbReference>
<evidence type="ECO:0000256" key="13">
    <source>
        <dbReference type="ARBA" id="ARBA00029803"/>
    </source>
</evidence>
<dbReference type="GO" id="GO:0005739">
    <property type="term" value="C:mitochondrion"/>
    <property type="evidence" value="ECO:0007669"/>
    <property type="project" value="UniProtKB-SubCell"/>
</dbReference>
<evidence type="ECO:0000256" key="18">
    <source>
        <dbReference type="ARBA" id="ARBA00048434"/>
    </source>
</evidence>
<dbReference type="GO" id="GO:0160106">
    <property type="term" value="F:tRNA (adenine(9)-N1)-methyltransferase activity"/>
    <property type="evidence" value="ECO:0007669"/>
    <property type="project" value="UniProtKB-EC"/>
</dbReference>
<name>A0A6P8RBL4_GEOSA</name>
<dbReference type="RefSeq" id="XP_033796967.1">
    <property type="nucleotide sequence ID" value="XM_033941076.1"/>
</dbReference>
<evidence type="ECO:0000313" key="25">
    <source>
        <dbReference type="RefSeq" id="XP_033796970.1"/>
    </source>
</evidence>
<evidence type="ECO:0000256" key="14">
    <source>
        <dbReference type="ARBA" id="ARBA00030623"/>
    </source>
</evidence>
<evidence type="ECO:0000256" key="2">
    <source>
        <dbReference type="ARBA" id="ARBA00012794"/>
    </source>
</evidence>
<evidence type="ECO:0000256" key="15">
    <source>
        <dbReference type="ARBA" id="ARBA00031759"/>
    </source>
</evidence>
<evidence type="ECO:0000313" key="24">
    <source>
        <dbReference type="RefSeq" id="XP_033796968.1"/>
    </source>
</evidence>
<evidence type="ECO:0000313" key="23">
    <source>
        <dbReference type="RefSeq" id="XP_033796967.1"/>
    </source>
</evidence>
<dbReference type="GO" id="GO:0005654">
    <property type="term" value="C:nucleoplasm"/>
    <property type="evidence" value="ECO:0007669"/>
    <property type="project" value="TreeGrafter"/>
</dbReference>
<evidence type="ECO:0000256" key="6">
    <source>
        <dbReference type="ARBA" id="ARBA00022679"/>
    </source>
</evidence>
<dbReference type="InterPro" id="IPR007356">
    <property type="entry name" value="tRNA_m1G_MeTrfase_euk"/>
</dbReference>
<gene>
    <name evidence="22 23 24 25" type="primary">LOC117359012</name>
</gene>
<comment type="catalytic activity">
    <reaction evidence="17">
        <text>adenosine(9) in tRNA + S-adenosyl-L-methionine = N(1)-methyladenosine(9) in tRNA + S-adenosyl-L-homocysteine + H(+)</text>
        <dbReference type="Rhea" id="RHEA:43148"/>
        <dbReference type="Rhea" id="RHEA-COMP:10363"/>
        <dbReference type="Rhea" id="RHEA-COMP:10364"/>
        <dbReference type="ChEBI" id="CHEBI:15378"/>
        <dbReference type="ChEBI" id="CHEBI:57856"/>
        <dbReference type="ChEBI" id="CHEBI:59789"/>
        <dbReference type="ChEBI" id="CHEBI:74411"/>
        <dbReference type="ChEBI" id="CHEBI:74491"/>
        <dbReference type="EC" id="2.1.1.218"/>
    </reaction>
</comment>
<dbReference type="KEGG" id="gsh:117359012"/>
<keyword evidence="7" id="KW-0949">S-adenosyl-L-methionine</keyword>
<keyword evidence="8" id="KW-0819">tRNA processing</keyword>